<feature type="domain" description="Ig-like" evidence="7">
    <location>
        <begin position="363"/>
        <end position="445"/>
    </location>
</feature>
<proteinExistence type="predicted"/>
<dbReference type="AlphaFoldDB" id="A0A8J6DGZ7"/>
<dbReference type="SUPFAM" id="SSF48726">
    <property type="entry name" value="Immunoglobulin"/>
    <property type="match status" value="4"/>
</dbReference>
<keyword evidence="4" id="KW-0325">Glycoprotein</keyword>
<evidence type="ECO:0000259" key="7">
    <source>
        <dbReference type="PROSITE" id="PS50835"/>
    </source>
</evidence>
<feature type="non-terminal residue" evidence="8">
    <location>
        <position position="1"/>
    </location>
</feature>
<evidence type="ECO:0000313" key="8">
    <source>
        <dbReference type="EMBL" id="KAG8507771.1"/>
    </source>
</evidence>
<dbReference type="InterPro" id="IPR036179">
    <property type="entry name" value="Ig-like_dom_sf"/>
</dbReference>
<dbReference type="PANTHER" id="PTHR12080:SF114">
    <property type="entry name" value="T-LYMPHOCYTE SURFACE ANTIGEN LY-9"/>
    <property type="match status" value="1"/>
</dbReference>
<feature type="region of interest" description="Disordered" evidence="5">
    <location>
        <begin position="495"/>
        <end position="523"/>
    </location>
</feature>
<dbReference type="GO" id="GO:0042110">
    <property type="term" value="P:T cell activation"/>
    <property type="evidence" value="ECO:0007669"/>
    <property type="project" value="TreeGrafter"/>
</dbReference>
<evidence type="ECO:0000256" key="3">
    <source>
        <dbReference type="ARBA" id="ARBA00023136"/>
    </source>
</evidence>
<sequence>YVITMGPRGHTEAWTFWPFKPQKSQPHVFSPVLWTPLLYLFLGPGASGEDSGARLRVTGMLGGSATFPLSISVDPEIEHVTWNGPHGSLILASPTGSSLLMDKSYQNRVNISITSYSLSLYNLTLKDAGPYKAQINRKNSRVTTDVEFTLAVYEKLREPQITLESAAVTENASCTITLICSVHGKGKDIHYSWTPTAPHASESYGSATLTISWEPCGQELSYTCTARNPVSQSSSRPFFARQFCTGASIEGRGEETVAGLLGESIVLPLELPDRQDVEKVLWIFNTSVINNTWGEIATVDPLIQSRVPDKNEVWVSNHDHSLKIKQLRMENAGPYDAYVCSKTSRVTRTRHVTLLVYQRLQKPKVTQVLGVPEDGFCKVRLACSVEDSAPDVTYRWTSSLQKGTVHEGASFTASWRLGENHPIFNCTASNPVSNSSQMVASEDVCPAPMKSKILLTVILLMVFILSCTVIFGWCIWKKKKQLHGNNYTTLKALRHQQGPLSDSSSDSSDGTDEHEQRPGMQLPVHGTDELCVQFTSEDSAQDGASEGQAEYILVTPDGMAPATVVKGDTVYAQVCHNPQPGTPASAANTRAFITPVHRCSLHNYPSPLQDRPCPPPEVHRTPLLLMKIWSLQDLHNPD</sequence>
<keyword evidence="6" id="KW-0812">Transmembrane</keyword>
<comment type="subcellular location">
    <subcellularLocation>
        <location evidence="1">Membrane</location>
    </subcellularLocation>
</comment>
<feature type="non-terminal residue" evidence="8">
    <location>
        <position position="638"/>
    </location>
</feature>
<name>A0A8J6DGZ7_GALPY</name>
<dbReference type="InterPro" id="IPR013783">
    <property type="entry name" value="Ig-like_fold"/>
</dbReference>
<protein>
    <submittedName>
        <fullName evidence="8">T-lymphocyte surface antigen Ly-9</fullName>
    </submittedName>
</protein>
<evidence type="ECO:0000256" key="6">
    <source>
        <dbReference type="SAM" id="Phobius"/>
    </source>
</evidence>
<dbReference type="InterPro" id="IPR007110">
    <property type="entry name" value="Ig-like_dom"/>
</dbReference>
<keyword evidence="2" id="KW-0732">Signal</keyword>
<dbReference type="FunFam" id="2.60.40.10:FF:000470">
    <property type="entry name" value="SLAM family member 7"/>
    <property type="match status" value="1"/>
</dbReference>
<organism evidence="8 9">
    <name type="scientific">Galemys pyrenaicus</name>
    <name type="common">Iberian desman</name>
    <name type="synonym">Pyrenean desman</name>
    <dbReference type="NCBI Taxonomy" id="202257"/>
    <lineage>
        <taxon>Eukaryota</taxon>
        <taxon>Metazoa</taxon>
        <taxon>Chordata</taxon>
        <taxon>Craniata</taxon>
        <taxon>Vertebrata</taxon>
        <taxon>Euteleostomi</taxon>
        <taxon>Mammalia</taxon>
        <taxon>Eutheria</taxon>
        <taxon>Laurasiatheria</taxon>
        <taxon>Eulipotyphla</taxon>
        <taxon>Talpidae</taxon>
        <taxon>Galemys</taxon>
    </lineage>
</organism>
<evidence type="ECO:0000313" key="9">
    <source>
        <dbReference type="Proteomes" id="UP000700334"/>
    </source>
</evidence>
<dbReference type="PANTHER" id="PTHR12080">
    <property type="entry name" value="SIGNALING LYMPHOCYTIC ACTIVATION MOLECULE"/>
    <property type="match status" value="1"/>
</dbReference>
<keyword evidence="3 6" id="KW-0472">Membrane</keyword>
<evidence type="ECO:0000256" key="2">
    <source>
        <dbReference type="ARBA" id="ARBA00022729"/>
    </source>
</evidence>
<comment type="caution">
    <text evidence="8">The sequence shown here is derived from an EMBL/GenBank/DDBJ whole genome shotgun (WGS) entry which is preliminary data.</text>
</comment>
<dbReference type="OrthoDB" id="9835793at2759"/>
<keyword evidence="9" id="KW-1185">Reference proteome</keyword>
<feature type="domain" description="Ig-like" evidence="7">
    <location>
        <begin position="159"/>
        <end position="235"/>
    </location>
</feature>
<evidence type="ECO:0000256" key="5">
    <source>
        <dbReference type="SAM" id="MobiDB-lite"/>
    </source>
</evidence>
<reference evidence="8" key="1">
    <citation type="journal article" date="2021" name="Evol. Appl.">
        <title>The genome of the Pyrenean desman and the effects of bottlenecks and inbreeding on the genomic landscape of an endangered species.</title>
        <authorList>
            <person name="Escoda L."/>
            <person name="Castresana J."/>
        </authorList>
    </citation>
    <scope>NUCLEOTIDE SEQUENCE</scope>
    <source>
        <strain evidence="8">IBE-C5619</strain>
    </source>
</reference>
<dbReference type="CDD" id="cd16842">
    <property type="entry name" value="Ig_SLAM-like_N"/>
    <property type="match status" value="1"/>
</dbReference>
<gene>
    <name evidence="8" type="ORF">J0S82_020232</name>
</gene>
<dbReference type="SMART" id="SM00409">
    <property type="entry name" value="IG"/>
    <property type="match status" value="2"/>
</dbReference>
<dbReference type="GO" id="GO:0009897">
    <property type="term" value="C:external side of plasma membrane"/>
    <property type="evidence" value="ECO:0007669"/>
    <property type="project" value="TreeGrafter"/>
</dbReference>
<dbReference type="PROSITE" id="PS50835">
    <property type="entry name" value="IG_LIKE"/>
    <property type="match status" value="2"/>
</dbReference>
<accession>A0A8J6DGZ7</accession>
<feature type="transmembrane region" description="Helical" evidence="6">
    <location>
        <begin position="453"/>
        <end position="476"/>
    </location>
</feature>
<dbReference type="EMBL" id="JAGFMF010012092">
    <property type="protein sequence ID" value="KAG8507771.1"/>
    <property type="molecule type" value="Genomic_DNA"/>
</dbReference>
<dbReference type="InterPro" id="IPR015631">
    <property type="entry name" value="CD2/SLAM_rcpt"/>
</dbReference>
<dbReference type="InterPro" id="IPR003599">
    <property type="entry name" value="Ig_sub"/>
</dbReference>
<dbReference type="Proteomes" id="UP000700334">
    <property type="component" value="Unassembled WGS sequence"/>
</dbReference>
<dbReference type="Gene3D" id="2.60.40.10">
    <property type="entry name" value="Immunoglobulins"/>
    <property type="match status" value="4"/>
</dbReference>
<keyword evidence="6" id="KW-1133">Transmembrane helix</keyword>
<evidence type="ECO:0000256" key="4">
    <source>
        <dbReference type="ARBA" id="ARBA00023180"/>
    </source>
</evidence>
<evidence type="ECO:0000256" key="1">
    <source>
        <dbReference type="ARBA" id="ARBA00004370"/>
    </source>
</evidence>